<accession>A0ABQ0LHA0</accession>
<dbReference type="EMBL" id="DF846517">
    <property type="protein sequence ID" value="GAT50480.1"/>
    <property type="molecule type" value="Genomic_DNA"/>
</dbReference>
<evidence type="ECO:0008006" key="3">
    <source>
        <dbReference type="Google" id="ProtNLM"/>
    </source>
</evidence>
<dbReference type="Proteomes" id="UP000815677">
    <property type="component" value="Unassembled WGS sequence"/>
</dbReference>
<evidence type="ECO:0000313" key="2">
    <source>
        <dbReference type="Proteomes" id="UP000815677"/>
    </source>
</evidence>
<proteinExistence type="predicted"/>
<gene>
    <name evidence="1" type="ORF">MCHLO_07722</name>
</gene>
<keyword evidence="2" id="KW-1185">Reference proteome</keyword>
<sequence>MSTLPPELERRIFEDAANAHRRTIPALLLVAQRVLIWIEPMLYRTLHIPEPRGRRYNKFLTCLSMKNPAFLASTVHCLLFFDFHGEHTLVSILEHCTGVTHLALRHTPFQRDLSVQFLALLDKMQVVKLGCNLDDLVTPIWSSGGFGLHPMLTKITHLHIHDKLLQLMGRLDALKGLSGLTHIAVQEPQRSPTWHLDLCHIIREILTFDKIQALVVLTDESVYSPIINRGLPKEIRDTRLVLLPRRDPRRRSQLSGSLVDAVAVDGSDFWMTAEEFIQKKSGGEISDLVMGPSGEIIPMDGEVVPPRPAFRAFRLSPKLPVELEHEIFEVAALTESSSIPTLLRVARRVLIWLEPLLYHTLDVSSKPQMDAATTKDAAFLAKSVRVVFFTPIFDEARNRSGPTQAYRDVLLMCTQVKGVGIHPHFSDTIDDLLPLPVLSIKRFAGWLATLFPDAHEHPPAPEHFAAHPFFRDLTHLDLFEPLDGETSTLISSLLSHLPCLTHFATSSFEGIDTIVWPLQQILKYCARLQFLVLIVMDYSMDMHSLGTTAAMEVPEALHDARLVLCGYSKWFEGVTESLNFWTAAEEFVEKKRRKAVGAKDFWAGRTS</sequence>
<organism evidence="1 2">
    <name type="scientific">Mycena chlorophos</name>
    <name type="common">Agaric fungus</name>
    <name type="synonym">Agaricus chlorophos</name>
    <dbReference type="NCBI Taxonomy" id="658473"/>
    <lineage>
        <taxon>Eukaryota</taxon>
        <taxon>Fungi</taxon>
        <taxon>Dikarya</taxon>
        <taxon>Basidiomycota</taxon>
        <taxon>Agaricomycotina</taxon>
        <taxon>Agaricomycetes</taxon>
        <taxon>Agaricomycetidae</taxon>
        <taxon>Agaricales</taxon>
        <taxon>Marasmiineae</taxon>
        <taxon>Mycenaceae</taxon>
        <taxon>Mycena</taxon>
    </lineage>
</organism>
<name>A0ABQ0LHA0_MYCCL</name>
<evidence type="ECO:0000313" key="1">
    <source>
        <dbReference type="EMBL" id="GAT50480.1"/>
    </source>
</evidence>
<protein>
    <recommendedName>
        <fullName evidence="3">F-box domain-containing protein</fullName>
    </recommendedName>
</protein>
<reference evidence="1" key="1">
    <citation type="submission" date="2014-09" db="EMBL/GenBank/DDBJ databases">
        <title>Genome sequence of the luminous mushroom Mycena chlorophos for searching fungal bioluminescence genes.</title>
        <authorList>
            <person name="Tanaka Y."/>
            <person name="Kasuga D."/>
            <person name="Oba Y."/>
            <person name="Hase S."/>
            <person name="Sato K."/>
            <person name="Oba Y."/>
            <person name="Sakakibara Y."/>
        </authorList>
    </citation>
    <scope>NUCLEOTIDE SEQUENCE</scope>
</reference>